<evidence type="ECO:0000313" key="5">
    <source>
        <dbReference type="Proteomes" id="UP000247892"/>
    </source>
</evidence>
<evidence type="ECO:0000256" key="2">
    <source>
        <dbReference type="RuleBase" id="RU003749"/>
    </source>
</evidence>
<name>A0A318LNB2_9PSEU</name>
<gene>
    <name evidence="4" type="ORF">BA062_11605</name>
</gene>
<dbReference type="SUPFAM" id="SSF52091">
    <property type="entry name" value="SpoIIaa-like"/>
    <property type="match status" value="1"/>
</dbReference>
<dbReference type="Pfam" id="PF01740">
    <property type="entry name" value="STAS"/>
    <property type="match status" value="1"/>
</dbReference>
<dbReference type="GO" id="GO:0043856">
    <property type="term" value="F:anti-sigma factor antagonist activity"/>
    <property type="evidence" value="ECO:0007669"/>
    <property type="project" value="InterPro"/>
</dbReference>
<dbReference type="PROSITE" id="PS50801">
    <property type="entry name" value="STAS"/>
    <property type="match status" value="1"/>
</dbReference>
<dbReference type="Gene3D" id="3.30.750.24">
    <property type="entry name" value="STAS domain"/>
    <property type="match status" value="1"/>
</dbReference>
<comment type="caution">
    <text evidence="4">The sequence shown here is derived from an EMBL/GenBank/DDBJ whole genome shotgun (WGS) entry which is preliminary data.</text>
</comment>
<organism evidence="4 5">
    <name type="scientific">Prauserella flavalba</name>
    <dbReference type="NCBI Taxonomy" id="1477506"/>
    <lineage>
        <taxon>Bacteria</taxon>
        <taxon>Bacillati</taxon>
        <taxon>Actinomycetota</taxon>
        <taxon>Actinomycetes</taxon>
        <taxon>Pseudonocardiales</taxon>
        <taxon>Pseudonocardiaceae</taxon>
        <taxon>Prauserella</taxon>
    </lineage>
</organism>
<dbReference type="Proteomes" id="UP000247892">
    <property type="component" value="Unassembled WGS sequence"/>
</dbReference>
<dbReference type="NCBIfam" id="TIGR00377">
    <property type="entry name" value="ant_ant_sig"/>
    <property type="match status" value="1"/>
</dbReference>
<proteinExistence type="inferred from homology"/>
<dbReference type="AlphaFoldDB" id="A0A318LNB2"/>
<feature type="domain" description="STAS" evidence="3">
    <location>
        <begin position="3"/>
        <end position="110"/>
    </location>
</feature>
<comment type="similarity">
    <text evidence="1 2">Belongs to the anti-sigma-factor antagonist family.</text>
</comment>
<dbReference type="InterPro" id="IPR002645">
    <property type="entry name" value="STAS_dom"/>
</dbReference>
<protein>
    <recommendedName>
        <fullName evidence="2">Anti-sigma factor antagonist</fullName>
    </recommendedName>
</protein>
<dbReference type="OrthoDB" id="5194587at2"/>
<dbReference type="InterPro" id="IPR036513">
    <property type="entry name" value="STAS_dom_sf"/>
</dbReference>
<dbReference type="RefSeq" id="WP_110336084.1">
    <property type="nucleotide sequence ID" value="NZ_JBHVKT010000012.1"/>
</dbReference>
<reference evidence="4 5" key="1">
    <citation type="submission" date="2016-07" db="EMBL/GenBank/DDBJ databases">
        <title>Draft genome sequence of Prauserella sp. YIM 121212, isolated from alkaline soil.</title>
        <authorList>
            <person name="Ruckert C."/>
            <person name="Albersmeier A."/>
            <person name="Jiang C.-L."/>
            <person name="Jiang Y."/>
            <person name="Kalinowski J."/>
            <person name="Schneider O."/>
            <person name="Winkler A."/>
            <person name="Zotchev S.B."/>
        </authorList>
    </citation>
    <scope>NUCLEOTIDE SEQUENCE [LARGE SCALE GENOMIC DNA]</scope>
    <source>
        <strain evidence="4 5">YIM 121212</strain>
    </source>
</reference>
<sequence>MQLLITTERAADAFIVRTQGEVDLSTVDQLDSALADACSTAAPPMAVVADLSDVTFLSSSGLSTLVKTHQRCEEKGVPFRVVVAHAGVRRGLEVTGLDQVLDVRHNGLEH</sequence>
<dbReference type="InterPro" id="IPR003658">
    <property type="entry name" value="Anti-sigma_ant"/>
</dbReference>
<dbReference type="PANTHER" id="PTHR33495">
    <property type="entry name" value="ANTI-SIGMA FACTOR ANTAGONIST TM_1081-RELATED-RELATED"/>
    <property type="match status" value="1"/>
</dbReference>
<evidence type="ECO:0000313" key="4">
    <source>
        <dbReference type="EMBL" id="PXY36082.1"/>
    </source>
</evidence>
<evidence type="ECO:0000256" key="1">
    <source>
        <dbReference type="ARBA" id="ARBA00009013"/>
    </source>
</evidence>
<dbReference type="CDD" id="cd07043">
    <property type="entry name" value="STAS_anti-anti-sigma_factors"/>
    <property type="match status" value="1"/>
</dbReference>
<keyword evidence="5" id="KW-1185">Reference proteome</keyword>
<accession>A0A318LNB2</accession>
<dbReference type="PANTHER" id="PTHR33495:SF2">
    <property type="entry name" value="ANTI-SIGMA FACTOR ANTAGONIST TM_1081-RELATED"/>
    <property type="match status" value="1"/>
</dbReference>
<dbReference type="EMBL" id="MASU01000005">
    <property type="protein sequence ID" value="PXY36082.1"/>
    <property type="molecule type" value="Genomic_DNA"/>
</dbReference>
<evidence type="ECO:0000259" key="3">
    <source>
        <dbReference type="PROSITE" id="PS50801"/>
    </source>
</evidence>